<keyword evidence="3" id="KW-1185">Reference proteome</keyword>
<evidence type="ECO:0000313" key="2">
    <source>
        <dbReference type="EMBL" id="KAK7883117.1"/>
    </source>
</evidence>
<reference evidence="3" key="1">
    <citation type="submission" date="2024-04" db="EMBL/GenBank/DDBJ databases">
        <title>Salinicola lusitanus LLJ914,a marine bacterium isolated from the Okinawa Trough.</title>
        <authorList>
            <person name="Li J."/>
        </authorList>
    </citation>
    <scope>NUCLEOTIDE SEQUENCE [LARGE SCALE GENOMIC DNA]</scope>
</reference>
<comment type="caution">
    <text evidence="2">The sequence shown here is derived from an EMBL/GenBank/DDBJ whole genome shotgun (WGS) entry which is preliminary data.</text>
</comment>
<dbReference type="Proteomes" id="UP001460270">
    <property type="component" value="Unassembled WGS sequence"/>
</dbReference>
<feature type="region of interest" description="Disordered" evidence="1">
    <location>
        <begin position="177"/>
        <end position="203"/>
    </location>
</feature>
<dbReference type="AlphaFoldDB" id="A0AAW0MQS6"/>
<protein>
    <submittedName>
        <fullName evidence="2">Uncharacterized protein</fullName>
    </submittedName>
</protein>
<proteinExistence type="predicted"/>
<name>A0AAW0MQS6_9GOBI</name>
<accession>A0AAW0MQS6</accession>
<organism evidence="2 3">
    <name type="scientific">Mugilogobius chulae</name>
    <name type="common">yellowstripe goby</name>
    <dbReference type="NCBI Taxonomy" id="88201"/>
    <lineage>
        <taxon>Eukaryota</taxon>
        <taxon>Metazoa</taxon>
        <taxon>Chordata</taxon>
        <taxon>Craniata</taxon>
        <taxon>Vertebrata</taxon>
        <taxon>Euteleostomi</taxon>
        <taxon>Actinopterygii</taxon>
        <taxon>Neopterygii</taxon>
        <taxon>Teleostei</taxon>
        <taxon>Neoteleostei</taxon>
        <taxon>Acanthomorphata</taxon>
        <taxon>Gobiaria</taxon>
        <taxon>Gobiiformes</taxon>
        <taxon>Gobioidei</taxon>
        <taxon>Gobiidae</taxon>
        <taxon>Gobionellinae</taxon>
        <taxon>Mugilogobius</taxon>
    </lineage>
</organism>
<evidence type="ECO:0000313" key="3">
    <source>
        <dbReference type="Proteomes" id="UP001460270"/>
    </source>
</evidence>
<sequence>MQAGSVAVFAATGEPCNHPRGQSENETSGIATRVRLGSAGRRADVGDRETSYITRLERSYRQWSENTQLLLNADSLLPLRLATIGLEPPSRTSSPIVASDSPTYLLASIVNLSLANASTHDAWTRRLILPLMTPSTPNEVCLLELVLLSLHPHAIHRKLIPLPPTVFTKTDTRAPEAARCVRNSSSRTSGSSERAPGAQSCLH</sequence>
<dbReference type="EMBL" id="JBBPFD010000021">
    <property type="protein sequence ID" value="KAK7883117.1"/>
    <property type="molecule type" value="Genomic_DNA"/>
</dbReference>
<feature type="compositionally biased region" description="Polar residues" evidence="1">
    <location>
        <begin position="20"/>
        <end position="30"/>
    </location>
</feature>
<gene>
    <name evidence="2" type="ORF">WMY93_029291</name>
</gene>
<feature type="region of interest" description="Disordered" evidence="1">
    <location>
        <begin position="10"/>
        <end position="30"/>
    </location>
</feature>
<evidence type="ECO:0000256" key="1">
    <source>
        <dbReference type="SAM" id="MobiDB-lite"/>
    </source>
</evidence>